<comment type="catalytic activity">
    <reaction evidence="6">
        <text>(5R)-5-hydroxy-L-lysine + GTP = (5R)-5-phosphooxy-L-lysine + GDP + H(+)</text>
        <dbReference type="Rhea" id="RHEA:19049"/>
        <dbReference type="ChEBI" id="CHEBI:15378"/>
        <dbReference type="ChEBI" id="CHEBI:37565"/>
        <dbReference type="ChEBI" id="CHEBI:57882"/>
        <dbReference type="ChEBI" id="CHEBI:58189"/>
        <dbReference type="ChEBI" id="CHEBI:58357"/>
        <dbReference type="EC" id="2.7.1.81"/>
    </reaction>
</comment>
<dbReference type="Gene3D" id="3.30.200.20">
    <property type="entry name" value="Phosphorylase Kinase, domain 1"/>
    <property type="match status" value="1"/>
</dbReference>
<proteinExistence type="inferred from homology"/>
<evidence type="ECO:0000313" key="11">
    <source>
        <dbReference type="EMBL" id="KAF8770581.1"/>
    </source>
</evidence>
<reference evidence="11" key="2">
    <citation type="submission" date="2020-06" db="EMBL/GenBank/DDBJ databases">
        <authorList>
            <person name="Sheffer M."/>
        </authorList>
    </citation>
    <scope>NUCLEOTIDE SEQUENCE</scope>
</reference>
<evidence type="ECO:0000256" key="4">
    <source>
        <dbReference type="ARBA" id="ARBA00022679"/>
    </source>
</evidence>
<dbReference type="InterPro" id="IPR050249">
    <property type="entry name" value="Pseudomonas-type_ThrB"/>
</dbReference>
<evidence type="ECO:0000313" key="12">
    <source>
        <dbReference type="Proteomes" id="UP000807504"/>
    </source>
</evidence>
<evidence type="ECO:0000256" key="9">
    <source>
        <dbReference type="ARBA" id="ARBA00040505"/>
    </source>
</evidence>
<evidence type="ECO:0000256" key="1">
    <source>
        <dbReference type="ARBA" id="ARBA00004496"/>
    </source>
</evidence>
<dbReference type="PANTHER" id="PTHR21064">
    <property type="entry name" value="AMINOGLYCOSIDE PHOSPHOTRANSFERASE DOMAIN-CONTAINING PROTEIN-RELATED"/>
    <property type="match status" value="1"/>
</dbReference>
<dbReference type="PANTHER" id="PTHR21064:SF1">
    <property type="entry name" value="HYDROXYLYSINE KINASE"/>
    <property type="match status" value="1"/>
</dbReference>
<comment type="caution">
    <text evidence="11">The sequence shown here is derived from an EMBL/GenBank/DDBJ whole genome shotgun (WGS) entry which is preliminary data.</text>
</comment>
<sequence>MDIDNILKPNISAEAAVEMVRNMYGLEVTSIKPMGSFNDQNFYIQISNQHQNPYIDEVSEDGYTLKIINATKSSIAGHFDSMHVALHHLQRKGLRVPVPVKNLEGSTWKVENVRVLSKDKESNANEKCGVHLLTYLTGTPIAAIQITPDILFNWGYLLAQFHNATEDLVCPDLKEKEIFYNLEHVTDVKAYMKVIQDDRIHLLQNVMDTYPSEISKSINKLPRGFIHGDFSHNNILTREIPSEGKEKSIVVDGIIDFEDMHYGTYLWDISLLMADYCLNPDLESLYALGHVLAGYMSLRHFNDLELSLLKMCIECRLCQVLICCLHAKITYPDNAYISKIFTAEMKWTRLQQLADISNANLLEKWNKIIQSYSLSKR</sequence>
<organism evidence="11 12">
    <name type="scientific">Argiope bruennichi</name>
    <name type="common">Wasp spider</name>
    <name type="synonym">Aranea bruennichi</name>
    <dbReference type="NCBI Taxonomy" id="94029"/>
    <lineage>
        <taxon>Eukaryota</taxon>
        <taxon>Metazoa</taxon>
        <taxon>Ecdysozoa</taxon>
        <taxon>Arthropoda</taxon>
        <taxon>Chelicerata</taxon>
        <taxon>Arachnida</taxon>
        <taxon>Araneae</taxon>
        <taxon>Araneomorphae</taxon>
        <taxon>Entelegynae</taxon>
        <taxon>Araneoidea</taxon>
        <taxon>Araneidae</taxon>
        <taxon>Argiope</taxon>
    </lineage>
</organism>
<comment type="function">
    <text evidence="7">Catalyzes the GTP-dependent phosphorylation of 5-hydroxy-L-lysine.</text>
</comment>
<dbReference type="InterPro" id="IPR002575">
    <property type="entry name" value="Aminoglycoside_PTrfase"/>
</dbReference>
<dbReference type="GO" id="GO:0047992">
    <property type="term" value="F:hydroxylysine kinase activity"/>
    <property type="evidence" value="ECO:0007669"/>
    <property type="project" value="UniProtKB-EC"/>
</dbReference>
<reference evidence="11" key="1">
    <citation type="journal article" date="2020" name="bioRxiv">
        <title>Chromosome-level reference genome of the European wasp spider Argiope bruennichi: a resource for studies on range expansion and evolutionary adaptation.</title>
        <authorList>
            <person name="Sheffer M.M."/>
            <person name="Hoppe A."/>
            <person name="Krehenwinkel H."/>
            <person name="Uhl G."/>
            <person name="Kuss A.W."/>
            <person name="Jensen L."/>
            <person name="Jensen C."/>
            <person name="Gillespie R.G."/>
            <person name="Hoff K.J."/>
            <person name="Prost S."/>
        </authorList>
    </citation>
    <scope>NUCLEOTIDE SEQUENCE</scope>
</reference>
<name>A0A8T0ECM2_ARGBR</name>
<dbReference type="OrthoDB" id="6415818at2759"/>
<evidence type="ECO:0000256" key="7">
    <source>
        <dbReference type="ARBA" id="ARBA00037368"/>
    </source>
</evidence>
<dbReference type="GO" id="GO:0005737">
    <property type="term" value="C:cytoplasm"/>
    <property type="evidence" value="ECO:0007669"/>
    <property type="project" value="UniProtKB-SubCell"/>
</dbReference>
<evidence type="ECO:0000256" key="6">
    <source>
        <dbReference type="ARBA" id="ARBA00036820"/>
    </source>
</evidence>
<dbReference type="Pfam" id="PF01636">
    <property type="entry name" value="APH"/>
    <property type="match status" value="1"/>
</dbReference>
<feature type="domain" description="Aminoglycoside phosphotransferase" evidence="10">
    <location>
        <begin position="63"/>
        <end position="292"/>
    </location>
</feature>
<dbReference type="OMA" id="IDFNDMA"/>
<evidence type="ECO:0000259" key="10">
    <source>
        <dbReference type="Pfam" id="PF01636"/>
    </source>
</evidence>
<dbReference type="Gene3D" id="3.90.1200.10">
    <property type="match status" value="1"/>
</dbReference>
<evidence type="ECO:0000256" key="8">
    <source>
        <dbReference type="ARBA" id="ARBA00038873"/>
    </source>
</evidence>
<dbReference type="AlphaFoldDB" id="A0A8T0ECM2"/>
<keyword evidence="5 11" id="KW-0418">Kinase</keyword>
<protein>
    <recommendedName>
        <fullName evidence="9">Hydroxylysine kinase</fullName>
        <ecNumber evidence="8">2.7.1.81</ecNumber>
    </recommendedName>
</protein>
<gene>
    <name evidence="11" type="ORF">HNY73_018090</name>
</gene>
<evidence type="ECO:0000256" key="2">
    <source>
        <dbReference type="ARBA" id="ARBA00006219"/>
    </source>
</evidence>
<dbReference type="EC" id="2.7.1.81" evidence="8"/>
<comment type="subcellular location">
    <subcellularLocation>
        <location evidence="1">Cytoplasm</location>
    </subcellularLocation>
</comment>
<evidence type="ECO:0000256" key="5">
    <source>
        <dbReference type="ARBA" id="ARBA00022777"/>
    </source>
</evidence>
<keyword evidence="12" id="KW-1185">Reference proteome</keyword>
<comment type="similarity">
    <text evidence="2">Belongs to the aminoglycoside phosphotransferase family.</text>
</comment>
<dbReference type="SUPFAM" id="SSF56112">
    <property type="entry name" value="Protein kinase-like (PK-like)"/>
    <property type="match status" value="1"/>
</dbReference>
<evidence type="ECO:0000256" key="3">
    <source>
        <dbReference type="ARBA" id="ARBA00022490"/>
    </source>
</evidence>
<keyword evidence="4" id="KW-0808">Transferase</keyword>
<dbReference type="Proteomes" id="UP000807504">
    <property type="component" value="Unassembled WGS sequence"/>
</dbReference>
<keyword evidence="3" id="KW-0963">Cytoplasm</keyword>
<accession>A0A8T0ECM2</accession>
<dbReference type="EMBL" id="JABXBU010002228">
    <property type="protein sequence ID" value="KAF8770581.1"/>
    <property type="molecule type" value="Genomic_DNA"/>
</dbReference>
<dbReference type="InterPro" id="IPR011009">
    <property type="entry name" value="Kinase-like_dom_sf"/>
</dbReference>